<feature type="domain" description="Tyrosine-protein phosphatase" evidence="6">
    <location>
        <begin position="20"/>
        <end position="160"/>
    </location>
</feature>
<accession>A0A8S1SC73</accession>
<keyword evidence="5" id="KW-0175">Coiled coil</keyword>
<dbReference type="EC" id="3.1.3.48" evidence="2"/>
<dbReference type="InterPro" id="IPR020422">
    <property type="entry name" value="TYR_PHOSPHATASE_DUAL_dom"/>
</dbReference>
<evidence type="ECO:0000259" key="7">
    <source>
        <dbReference type="PROSITE" id="PS50056"/>
    </source>
</evidence>
<proteinExistence type="inferred from homology"/>
<dbReference type="GO" id="GO:0017017">
    <property type="term" value="F:MAP kinase tyrosine/serine/threonine phosphatase activity"/>
    <property type="evidence" value="ECO:0007669"/>
    <property type="project" value="TreeGrafter"/>
</dbReference>
<keyword evidence="4" id="KW-0904">Protein phosphatase</keyword>
<dbReference type="PANTHER" id="PTHR10159:SF511">
    <property type="entry name" value="DUAL SPECIFICITY PROTEIN PHOSPHATASE 1"/>
    <property type="match status" value="1"/>
</dbReference>
<evidence type="ECO:0000256" key="2">
    <source>
        <dbReference type="ARBA" id="ARBA00013064"/>
    </source>
</evidence>
<evidence type="ECO:0000256" key="1">
    <source>
        <dbReference type="ARBA" id="ARBA00008601"/>
    </source>
</evidence>
<name>A0A8S1SC73_PAROT</name>
<dbReference type="OMA" id="NCILEPK"/>
<keyword evidence="3" id="KW-0378">Hydrolase</keyword>
<dbReference type="Proteomes" id="UP000683925">
    <property type="component" value="Unassembled WGS sequence"/>
</dbReference>
<dbReference type="GO" id="GO:0008330">
    <property type="term" value="F:protein tyrosine/threonine phosphatase activity"/>
    <property type="evidence" value="ECO:0007669"/>
    <property type="project" value="TreeGrafter"/>
</dbReference>
<evidence type="ECO:0000313" key="9">
    <source>
        <dbReference type="Proteomes" id="UP000683925"/>
    </source>
</evidence>
<evidence type="ECO:0000256" key="3">
    <source>
        <dbReference type="ARBA" id="ARBA00022801"/>
    </source>
</evidence>
<dbReference type="Pfam" id="PF00782">
    <property type="entry name" value="DSPc"/>
    <property type="match status" value="1"/>
</dbReference>
<dbReference type="GO" id="GO:0033550">
    <property type="term" value="F:MAP kinase tyrosine phosphatase activity"/>
    <property type="evidence" value="ECO:0007669"/>
    <property type="project" value="TreeGrafter"/>
</dbReference>
<dbReference type="PANTHER" id="PTHR10159">
    <property type="entry name" value="DUAL SPECIFICITY PROTEIN PHOSPHATASE"/>
    <property type="match status" value="1"/>
</dbReference>
<dbReference type="GO" id="GO:0043409">
    <property type="term" value="P:negative regulation of MAPK cascade"/>
    <property type="evidence" value="ECO:0007669"/>
    <property type="project" value="TreeGrafter"/>
</dbReference>
<evidence type="ECO:0000313" key="8">
    <source>
        <dbReference type="EMBL" id="CAD8137087.1"/>
    </source>
</evidence>
<dbReference type="InterPro" id="IPR000387">
    <property type="entry name" value="Tyr_Pase_dom"/>
</dbReference>
<dbReference type="OrthoDB" id="10252009at2759"/>
<comment type="similarity">
    <text evidence="1">Belongs to the protein-tyrosine phosphatase family. Non-receptor class dual specificity subfamily.</text>
</comment>
<dbReference type="PROSITE" id="PS50054">
    <property type="entry name" value="TYR_PHOSPHATASE_DUAL"/>
    <property type="match status" value="1"/>
</dbReference>
<protein>
    <recommendedName>
        <fullName evidence="2">protein-tyrosine-phosphatase</fullName>
        <ecNumber evidence="2">3.1.3.48</ecNumber>
    </recommendedName>
</protein>
<dbReference type="CDD" id="cd14498">
    <property type="entry name" value="DSP"/>
    <property type="match status" value="1"/>
</dbReference>
<dbReference type="InterPro" id="IPR016130">
    <property type="entry name" value="Tyr_Pase_AS"/>
</dbReference>
<dbReference type="PROSITE" id="PS00383">
    <property type="entry name" value="TYR_PHOSPHATASE_1"/>
    <property type="match status" value="1"/>
</dbReference>
<dbReference type="EMBL" id="CAJJDP010000007">
    <property type="protein sequence ID" value="CAD8137087.1"/>
    <property type="molecule type" value="Genomic_DNA"/>
</dbReference>
<comment type="caution">
    <text evidence="8">The sequence shown here is derived from an EMBL/GenBank/DDBJ whole genome shotgun (WGS) entry which is preliminary data.</text>
</comment>
<evidence type="ECO:0000256" key="5">
    <source>
        <dbReference type="SAM" id="Coils"/>
    </source>
</evidence>
<evidence type="ECO:0000256" key="4">
    <source>
        <dbReference type="ARBA" id="ARBA00022912"/>
    </source>
</evidence>
<organism evidence="8 9">
    <name type="scientific">Paramecium octaurelia</name>
    <dbReference type="NCBI Taxonomy" id="43137"/>
    <lineage>
        <taxon>Eukaryota</taxon>
        <taxon>Sar</taxon>
        <taxon>Alveolata</taxon>
        <taxon>Ciliophora</taxon>
        <taxon>Intramacronucleata</taxon>
        <taxon>Oligohymenophorea</taxon>
        <taxon>Peniculida</taxon>
        <taxon>Parameciidae</taxon>
        <taxon>Paramecium</taxon>
    </lineage>
</organism>
<feature type="coiled-coil region" evidence="5">
    <location>
        <begin position="183"/>
        <end position="220"/>
    </location>
</feature>
<sequence length="224" mass="26392">MNLDPNELSKWNCILEPKTNGINTYSGLYIGDIDCAKDQYLLSKLQIRAVLSVIDFPEINLPESYIHSKISIPDSEDQSLLDHFPLCFNFIDENRKHTNVMVHCYAGISRSATVVLGYLMQHFEWSFDRAYQILWCLRKQILPNEGFIKQLRVYEQILKKEDEIGKPDYKMEISNSSQVTRQNQFLKQIEQEIEERQRNLEKLKQKYKQIQNTKLISQQSKTIL</sequence>
<feature type="domain" description="Tyrosine specific protein phosphatases" evidence="7">
    <location>
        <begin position="78"/>
        <end position="145"/>
    </location>
</feature>
<evidence type="ECO:0000259" key="6">
    <source>
        <dbReference type="PROSITE" id="PS50054"/>
    </source>
</evidence>
<dbReference type="SMART" id="SM00195">
    <property type="entry name" value="DSPc"/>
    <property type="match status" value="1"/>
</dbReference>
<dbReference type="GO" id="GO:0005737">
    <property type="term" value="C:cytoplasm"/>
    <property type="evidence" value="ECO:0007669"/>
    <property type="project" value="TreeGrafter"/>
</dbReference>
<dbReference type="InterPro" id="IPR000340">
    <property type="entry name" value="Dual-sp_phosphatase_cat-dom"/>
</dbReference>
<dbReference type="PROSITE" id="PS50056">
    <property type="entry name" value="TYR_PHOSPHATASE_2"/>
    <property type="match status" value="1"/>
</dbReference>
<keyword evidence="9" id="KW-1185">Reference proteome</keyword>
<reference evidence="8" key="1">
    <citation type="submission" date="2021-01" db="EMBL/GenBank/DDBJ databases">
        <authorList>
            <consortium name="Genoscope - CEA"/>
            <person name="William W."/>
        </authorList>
    </citation>
    <scope>NUCLEOTIDE SEQUENCE</scope>
</reference>
<dbReference type="AlphaFoldDB" id="A0A8S1SC73"/>
<gene>
    <name evidence="8" type="ORF">POCTA_138.1.T0080183</name>
</gene>